<feature type="domain" description="Rhodanese" evidence="2">
    <location>
        <begin position="17"/>
        <end position="126"/>
    </location>
</feature>
<reference evidence="3 4" key="1">
    <citation type="journal article" date="2014" name="PLoS Genet.">
        <title>Phylogenetically driven sequencing of extremely halophilic archaea reveals strategies for static and dynamic osmo-response.</title>
        <authorList>
            <person name="Becker E.A."/>
            <person name="Seitzer P.M."/>
            <person name="Tritt A."/>
            <person name="Larsen D."/>
            <person name="Krusor M."/>
            <person name="Yao A.I."/>
            <person name="Wu D."/>
            <person name="Madern D."/>
            <person name="Eisen J.A."/>
            <person name="Darling A.E."/>
            <person name="Facciotti M.T."/>
        </authorList>
    </citation>
    <scope>NUCLEOTIDE SEQUENCE [LARGE SCALE GENOMIC DNA]</scope>
    <source>
        <strain evidence="3 4">DSM 12281</strain>
    </source>
</reference>
<dbReference type="InterPro" id="IPR051126">
    <property type="entry name" value="Thiosulfate_sulfurtransferase"/>
</dbReference>
<keyword evidence="4" id="KW-1185">Reference proteome</keyword>
<dbReference type="PANTHER" id="PTHR43855:SF1">
    <property type="entry name" value="THIOSULFATE SULFURTRANSFERASE"/>
    <property type="match status" value="1"/>
</dbReference>
<keyword evidence="1" id="KW-0677">Repeat</keyword>
<gene>
    <name evidence="3" type="ORF">C484_15917</name>
</gene>
<evidence type="ECO:0000256" key="1">
    <source>
        <dbReference type="ARBA" id="ARBA00022737"/>
    </source>
</evidence>
<evidence type="ECO:0000313" key="3">
    <source>
        <dbReference type="EMBL" id="ELY88415.1"/>
    </source>
</evidence>
<dbReference type="OrthoDB" id="9977at2157"/>
<dbReference type="PANTHER" id="PTHR43855">
    <property type="entry name" value="THIOSULFATE SULFURTRANSFERASE"/>
    <property type="match status" value="1"/>
</dbReference>
<dbReference type="AlphaFoldDB" id="L9ZPH7"/>
<sequence>MDESVVVDLDWLADAREDPEVRLVDVRDAWEYDGIGHIPGAVNIPFDSYRDDTDIDRGTLPGVDPFADLLSTAGISPEDTIVAYDDTHGVFAARLYLTALEYGHDDVRLLDGDFSAWNLEYETTSNEPSVEPTAYDPAPLDPDESPLVNLSAVEDAIERDALLVDTREQDEFEDARLPGAVRFDWREAVDDETRSLLPADELEALLEEYDITRDREIVLYCNTARRISHTYVVLRALGYEDVSVYEGSLAEWLAMDGEVESGPVEQ</sequence>
<feature type="domain" description="Rhodanese" evidence="2">
    <location>
        <begin position="157"/>
        <end position="261"/>
    </location>
</feature>
<evidence type="ECO:0000313" key="4">
    <source>
        <dbReference type="Proteomes" id="UP000011648"/>
    </source>
</evidence>
<dbReference type="Pfam" id="PF00581">
    <property type="entry name" value="Rhodanese"/>
    <property type="match status" value="2"/>
</dbReference>
<protein>
    <submittedName>
        <fullName evidence="3">Rhodanese</fullName>
    </submittedName>
</protein>
<dbReference type="InterPro" id="IPR036873">
    <property type="entry name" value="Rhodanese-like_dom_sf"/>
</dbReference>
<dbReference type="EMBL" id="AOIL01000051">
    <property type="protein sequence ID" value="ELY88415.1"/>
    <property type="molecule type" value="Genomic_DNA"/>
</dbReference>
<comment type="caution">
    <text evidence="3">The sequence shown here is derived from an EMBL/GenBank/DDBJ whole genome shotgun (WGS) entry which is preliminary data.</text>
</comment>
<organism evidence="3 4">
    <name type="scientific">Natrialba taiwanensis DSM 12281</name>
    <dbReference type="NCBI Taxonomy" id="1230458"/>
    <lineage>
        <taxon>Archaea</taxon>
        <taxon>Methanobacteriati</taxon>
        <taxon>Methanobacteriota</taxon>
        <taxon>Stenosarchaea group</taxon>
        <taxon>Halobacteria</taxon>
        <taxon>Halobacteriales</taxon>
        <taxon>Natrialbaceae</taxon>
        <taxon>Natrialba</taxon>
    </lineage>
</organism>
<dbReference type="InterPro" id="IPR001763">
    <property type="entry name" value="Rhodanese-like_dom"/>
</dbReference>
<evidence type="ECO:0000259" key="2">
    <source>
        <dbReference type="PROSITE" id="PS50206"/>
    </source>
</evidence>
<dbReference type="SUPFAM" id="SSF52821">
    <property type="entry name" value="Rhodanese/Cell cycle control phosphatase"/>
    <property type="match status" value="2"/>
</dbReference>
<dbReference type="STRING" id="1230458.C484_15917"/>
<dbReference type="PATRIC" id="fig|1230458.4.peg.3222"/>
<accession>L9ZPH7</accession>
<dbReference type="PROSITE" id="PS50206">
    <property type="entry name" value="RHODANESE_3"/>
    <property type="match status" value="2"/>
</dbReference>
<name>L9ZPH7_9EURY</name>
<dbReference type="CDD" id="cd01448">
    <property type="entry name" value="TST_Repeat_1"/>
    <property type="match status" value="1"/>
</dbReference>
<dbReference type="RefSeq" id="WP_006826842.1">
    <property type="nucleotide sequence ID" value="NZ_AOIL01000051.1"/>
</dbReference>
<dbReference type="Gene3D" id="3.40.250.10">
    <property type="entry name" value="Rhodanese-like domain"/>
    <property type="match status" value="2"/>
</dbReference>
<dbReference type="Proteomes" id="UP000011648">
    <property type="component" value="Unassembled WGS sequence"/>
</dbReference>
<proteinExistence type="predicted"/>
<dbReference type="SMART" id="SM00450">
    <property type="entry name" value="RHOD"/>
    <property type="match status" value="2"/>
</dbReference>